<keyword evidence="4" id="KW-0677">Repeat</keyword>
<protein>
    <submittedName>
        <fullName evidence="11">Anaphase-promoting complex subunit 4-like WD40 domain-containing protein</fullName>
    </submittedName>
</protein>
<feature type="region of interest" description="Disordered" evidence="8">
    <location>
        <begin position="42"/>
        <end position="62"/>
    </location>
</feature>
<name>A0A915DXS9_9BILA</name>
<dbReference type="InterPro" id="IPR033010">
    <property type="entry name" value="Cdc20/Fizzy"/>
</dbReference>
<dbReference type="SUPFAM" id="SSF50978">
    <property type="entry name" value="WD40 repeat-like"/>
    <property type="match status" value="1"/>
</dbReference>
<dbReference type="AlphaFoldDB" id="A0A915DXS9"/>
<keyword evidence="6" id="KW-0131">Cell cycle</keyword>
<dbReference type="PANTHER" id="PTHR19918">
    <property type="entry name" value="CELL DIVISION CYCLE 20 CDC20 FIZZY -RELATED"/>
    <property type="match status" value="1"/>
</dbReference>
<evidence type="ECO:0000256" key="4">
    <source>
        <dbReference type="ARBA" id="ARBA00022737"/>
    </source>
</evidence>
<evidence type="ECO:0000256" key="8">
    <source>
        <dbReference type="SAM" id="MobiDB-lite"/>
    </source>
</evidence>
<evidence type="ECO:0000256" key="6">
    <source>
        <dbReference type="ARBA" id="ARBA00023306"/>
    </source>
</evidence>
<evidence type="ECO:0000256" key="3">
    <source>
        <dbReference type="ARBA" id="ARBA00022618"/>
    </source>
</evidence>
<dbReference type="InterPro" id="IPR036322">
    <property type="entry name" value="WD40_repeat_dom_sf"/>
</dbReference>
<dbReference type="GO" id="GO:0031145">
    <property type="term" value="P:anaphase-promoting complex-dependent catabolic process"/>
    <property type="evidence" value="ECO:0007669"/>
    <property type="project" value="TreeGrafter"/>
</dbReference>
<dbReference type="GO" id="GO:1990757">
    <property type="term" value="F:ubiquitin ligase activator activity"/>
    <property type="evidence" value="ECO:0007669"/>
    <property type="project" value="TreeGrafter"/>
</dbReference>
<dbReference type="PANTHER" id="PTHR19918:SF8">
    <property type="entry name" value="FI02843P"/>
    <property type="match status" value="1"/>
</dbReference>
<reference evidence="11" key="1">
    <citation type="submission" date="2022-11" db="UniProtKB">
        <authorList>
            <consortium name="WormBaseParasite"/>
        </authorList>
    </citation>
    <scope>IDENTIFICATION</scope>
</reference>
<comment type="similarity">
    <text evidence="1">Belongs to the WD repeat CDC20/Fizzy family.</text>
</comment>
<organism evidence="10 11">
    <name type="scientific">Ditylenchus dipsaci</name>
    <dbReference type="NCBI Taxonomy" id="166011"/>
    <lineage>
        <taxon>Eukaryota</taxon>
        <taxon>Metazoa</taxon>
        <taxon>Ecdysozoa</taxon>
        <taxon>Nematoda</taxon>
        <taxon>Chromadorea</taxon>
        <taxon>Rhabditida</taxon>
        <taxon>Tylenchina</taxon>
        <taxon>Tylenchomorpha</taxon>
        <taxon>Sphaerularioidea</taxon>
        <taxon>Anguinidae</taxon>
        <taxon>Anguininae</taxon>
        <taxon>Ditylenchus</taxon>
    </lineage>
</organism>
<feature type="region of interest" description="Disordered" evidence="8">
    <location>
        <begin position="1"/>
        <end position="22"/>
    </location>
</feature>
<dbReference type="GO" id="GO:1905786">
    <property type="term" value="P:positive regulation of anaphase-promoting complex-dependent catabolic process"/>
    <property type="evidence" value="ECO:0007669"/>
    <property type="project" value="TreeGrafter"/>
</dbReference>
<accession>A0A915DXS9</accession>
<evidence type="ECO:0000256" key="2">
    <source>
        <dbReference type="ARBA" id="ARBA00022574"/>
    </source>
</evidence>
<feature type="repeat" description="WD" evidence="7">
    <location>
        <begin position="259"/>
        <end position="291"/>
    </location>
</feature>
<keyword evidence="5" id="KW-0498">Mitosis</keyword>
<evidence type="ECO:0000313" key="11">
    <source>
        <dbReference type="WBParaSite" id="jg24809"/>
    </source>
</evidence>
<evidence type="ECO:0000256" key="7">
    <source>
        <dbReference type="PROSITE-ProRule" id="PRU00221"/>
    </source>
</evidence>
<evidence type="ECO:0000259" key="9">
    <source>
        <dbReference type="Pfam" id="PF24807"/>
    </source>
</evidence>
<dbReference type="Proteomes" id="UP000887574">
    <property type="component" value="Unplaced"/>
</dbReference>
<keyword evidence="2 7" id="KW-0853">WD repeat</keyword>
<keyword evidence="3" id="KW-0132">Cell division</keyword>
<feature type="domain" description="CDC20/Fizzy WD40" evidence="9">
    <location>
        <begin position="129"/>
        <end position="399"/>
    </location>
</feature>
<dbReference type="Pfam" id="PF24807">
    <property type="entry name" value="WD40_CDC20-Fz"/>
    <property type="match status" value="1"/>
</dbReference>
<dbReference type="InterPro" id="IPR001680">
    <property type="entry name" value="WD40_rpt"/>
</dbReference>
<dbReference type="GO" id="GO:0010997">
    <property type="term" value="F:anaphase-promoting complex binding"/>
    <property type="evidence" value="ECO:0007669"/>
    <property type="project" value="InterPro"/>
</dbReference>
<evidence type="ECO:0000313" key="10">
    <source>
        <dbReference type="Proteomes" id="UP000887574"/>
    </source>
</evidence>
<dbReference type="PROSITE" id="PS50082">
    <property type="entry name" value="WD_REPEATS_2"/>
    <property type="match status" value="1"/>
</dbReference>
<dbReference type="InterPro" id="IPR056150">
    <property type="entry name" value="WD40_CDC20-Fz"/>
</dbReference>
<evidence type="ECO:0000256" key="5">
    <source>
        <dbReference type="ARBA" id="ARBA00022776"/>
    </source>
</evidence>
<keyword evidence="10" id="KW-1185">Reference proteome</keyword>
<dbReference type="WBParaSite" id="jg24809">
    <property type="protein sequence ID" value="jg24809"/>
    <property type="gene ID" value="jg24809"/>
</dbReference>
<dbReference type="SMART" id="SM00320">
    <property type="entry name" value="WD40"/>
    <property type="match status" value="3"/>
</dbReference>
<evidence type="ECO:0000256" key="1">
    <source>
        <dbReference type="ARBA" id="ARBA00006445"/>
    </source>
</evidence>
<sequence>MLKRLELTPSRNHNFRKGQVQSGDRYVGVRSEDQFGLANHLLTSKENSPNKDESPASKREREAKLQNMRVSNTNNGLGEDKVCAFRKGLAPVAAFGHRQQANVLYSCIKPSSSVKRSRRYIAKSPERILDAPGIRDDFYANLTDWSYSNVVAVALGQAIYLWNADKGEADKLIEFDQTEAFPTLVKWSLEGKFLSIGFSDGSIKIFDVVKKACLRTISVQMHRMACGGWMRNGIMTYGTRSGRIYHHDVRVQQSLIGTFDSHSHEVCGLKWSEDERYLTSGGADAVVNVWEKTQISGGVCTFLGMAGSNMVATGGGTNDFSVRLWNLSTGTAHSSMDTFSQVTGILFNKSYKEMVTGHGNPNSGVRVWRYNSSKGFEHVADLKSHGGRVLGLCQNPDVDLFLILPNFKSNGQAEGSHKEDQRPKCTKTSHVGVLYMDAGEP</sequence>
<proteinExistence type="inferred from homology"/>
<feature type="compositionally biased region" description="Basic and acidic residues" evidence="8">
    <location>
        <begin position="48"/>
        <end position="62"/>
    </location>
</feature>
<dbReference type="Gene3D" id="2.130.10.10">
    <property type="entry name" value="YVTN repeat-like/Quinoprotein amine dehydrogenase"/>
    <property type="match status" value="1"/>
</dbReference>
<dbReference type="GO" id="GO:0051301">
    <property type="term" value="P:cell division"/>
    <property type="evidence" value="ECO:0007669"/>
    <property type="project" value="UniProtKB-KW"/>
</dbReference>
<dbReference type="InterPro" id="IPR015943">
    <property type="entry name" value="WD40/YVTN_repeat-like_dom_sf"/>
</dbReference>
<dbReference type="GO" id="GO:0005680">
    <property type="term" value="C:anaphase-promoting complex"/>
    <property type="evidence" value="ECO:0007669"/>
    <property type="project" value="TreeGrafter"/>
</dbReference>
<dbReference type="PROSITE" id="PS50294">
    <property type="entry name" value="WD_REPEATS_REGION"/>
    <property type="match status" value="1"/>
</dbReference>